<name>A0A2T6BTT4_9FLAO</name>
<proteinExistence type="predicted"/>
<evidence type="ECO:0000259" key="2">
    <source>
        <dbReference type="Pfam" id="PF19089"/>
    </source>
</evidence>
<evidence type="ECO:0000313" key="4">
    <source>
        <dbReference type="Proteomes" id="UP000244090"/>
    </source>
</evidence>
<keyword evidence="4" id="KW-1185">Reference proteome</keyword>
<accession>A0A2T6BTT4</accession>
<dbReference type="Pfam" id="PF19089">
    <property type="entry name" value="DUF5777"/>
    <property type="match status" value="1"/>
</dbReference>
<evidence type="ECO:0000313" key="3">
    <source>
        <dbReference type="EMBL" id="PTX59495.1"/>
    </source>
</evidence>
<organism evidence="3 4">
    <name type="scientific">Kordia periserrulae</name>
    <dbReference type="NCBI Taxonomy" id="701523"/>
    <lineage>
        <taxon>Bacteria</taxon>
        <taxon>Pseudomonadati</taxon>
        <taxon>Bacteroidota</taxon>
        <taxon>Flavobacteriia</taxon>
        <taxon>Flavobacteriales</taxon>
        <taxon>Flavobacteriaceae</taxon>
        <taxon>Kordia</taxon>
    </lineage>
</organism>
<keyword evidence="1" id="KW-0732">Signal</keyword>
<dbReference type="OrthoDB" id="1117410at2"/>
<feature type="chain" id="PRO_5015438582" description="DUF5777 domain-containing protein" evidence="1">
    <location>
        <begin position="20"/>
        <end position="283"/>
    </location>
</feature>
<evidence type="ECO:0000256" key="1">
    <source>
        <dbReference type="SAM" id="SignalP"/>
    </source>
</evidence>
<dbReference type="Proteomes" id="UP000244090">
    <property type="component" value="Unassembled WGS sequence"/>
</dbReference>
<protein>
    <recommendedName>
        <fullName evidence="2">DUF5777 domain-containing protein</fullName>
    </recommendedName>
</protein>
<reference evidence="3 4" key="1">
    <citation type="submission" date="2018-04" db="EMBL/GenBank/DDBJ databases">
        <title>Genomic Encyclopedia of Archaeal and Bacterial Type Strains, Phase II (KMG-II): from individual species to whole genera.</title>
        <authorList>
            <person name="Goeker M."/>
        </authorList>
    </citation>
    <scope>NUCLEOTIDE SEQUENCE [LARGE SCALE GENOMIC DNA]</scope>
    <source>
        <strain evidence="3 4">DSM 25731</strain>
    </source>
</reference>
<gene>
    <name evidence="3" type="ORF">C8N46_10984</name>
</gene>
<dbReference type="RefSeq" id="WP_108116178.1">
    <property type="nucleotide sequence ID" value="NZ_QBKT01000009.1"/>
</dbReference>
<dbReference type="AlphaFoldDB" id="A0A2T6BTT4"/>
<comment type="caution">
    <text evidence="3">The sequence shown here is derived from an EMBL/GenBank/DDBJ whole genome shotgun (WGS) entry which is preliminary data.</text>
</comment>
<feature type="signal peptide" evidence="1">
    <location>
        <begin position="1"/>
        <end position="19"/>
    </location>
</feature>
<feature type="domain" description="DUF5777" evidence="2">
    <location>
        <begin position="41"/>
        <end position="283"/>
    </location>
</feature>
<dbReference type="InterPro" id="IPR045916">
    <property type="entry name" value="DUF5777"/>
</dbReference>
<sequence>MKHYYIFLVCCLFSMGLHAQDDLLDELEEEATPETFVSPAFKAMRIMNLQSTKVAAKNDFYLYVSHRFGTLEDGLSTFFGFDNANTRIQLVYGLFEGWQFGISRESLRKTYALSTKMKLKDQTESFPVMLVGYATANINTQVRKDRFPFLTFEDRLSYTTQLLISRKFNNNFSLEIAPSYVRHNLTLEASQKHDQFAMGVGGRLKVSKRMSINMDYAYNFNRAEDTAFRNPLTIGVDIETGGHVFQLLFSNAQSTNEPGFLSYAEGDWGDGDIFFGFNIVRVF</sequence>
<dbReference type="EMBL" id="QBKT01000009">
    <property type="protein sequence ID" value="PTX59495.1"/>
    <property type="molecule type" value="Genomic_DNA"/>
</dbReference>